<dbReference type="OrthoDB" id="2352004at2759"/>
<proteinExistence type="predicted"/>
<sequence length="1465" mass="172852">MREPEPEYDDTIIEWIPYNQFDEIKETGKTGYMTVYSAIWKEGPLYKKNKWNGDYIRDLNKEIALYCLHINDSQDSVDFLINEAKKYSTNHGSFLALYGISQNPSTNDYILVLKHHIMTSGNEKIDYFIKERQLLKNKCEDIIIEWIPYNQFNIINETGKIGHVTIYSAIWKDGPLYKESKWSENYIRNPNKEVALNCLHINNSQDPVDFLINEAKKYSTKHESFLALYGLSQNPNTNDYILVINNHTLLSGNEKIDYFIYEKQLRRYQYENTGPLYKKNKWSGNYIRDLNKEIALYCLHINDSQDSVDFLINEAKKYSTNHGSFLALYGISQNPNTNDYILVLKHHIMTSGNEKIDYFINERQLLKNKCEDIIIEWIPYNQFNEINETGKIGHVTIYSAIWKDGPLYKESKWSENYIRNPNKKVALNCLHINNSQDPVDFLINEVKKYSTKHESFLALYGLSQDPDTYDYILVINNHTLLSGHEKIDYFIYEKQLRRYKYDDYDYKEPEPEYEDTIIEWIPYNQFDEIKETGKTGYMTVYSAIWKDGPLYKEYKWSGNYKRDLNKEIALYCLHIDDSQDSVDFLINEAKKYSANHGSFLALYGISQNPNTNDYILVLKHHIMTSGNEKIDYFINGRQLLNNKCEDIIIEWIPYSHFNKINETGKIGHVTIYSAIWKDGPLYKESKWSKNYKRDPNKKVALNCLHINNSQDPVDFLINEATKYSTKHESFLALYGLSQNPDTYDYILVINNHTLSSGNEKIDYFIYEKQLRRYQYENMLNIKVYSNTAYEYEYDDYDYTEPEPEYDDTIIEWIPYNQFDEIKETGKIGYMTVYSAIWKDGPLYKEYKWSGNYIRDLNKEIALYCLHINDSQDSVDFLINEAKKYSTNHGSFLALYGISQNPNTNDYILVLKHHIMTSGNEKIDYFINERQLLKYKCEDIIIEWIPYNQFNEINETGKIGHVTIYSAIWKDGPLYKESKWSENYIRDPNKEVALNCLHINNSQDPVDFLINEAKKYLTIHEAFLSLYGISQNPNTYDYILVINNHTLICGNEKIDYFIYEKQLYIDKYEDTHYISSTNYYTRDSNKEVALRLLHINSSDPIDFLINEAKKYSTKRNAFLALYGISQNPNTNDYILVQKNYTLISGNEKIDYFIHEMQLNIKVYSDTSYRYKYDDYDYTEPEPEYDDTIIEWIPYNQLDEIKETGKIGYMTKNNRNKNFTRDSNKEVVLKCLHISNSQDHTDFLINEARNYSTKHNAFLALDSNKEVVLRLLHDNLQDPIDFLINETKKYSTKYKSFLALYGISQHPNTNDYILVQNNYILTSGNEKIDGFIHEMQSKMDEYEDTVIEWIPYNQFDEIKEISKGDHNTAYSAIWKDGPLYKEGLSGNYRRNSNEEVALNCLHINNSQDPIDFLINEAKKYSTKYEALLTLYGISQNPNTNDYILVQSNDTLANVNEIIDDFIQQMHQ</sequence>
<comment type="caution">
    <text evidence="1">The sequence shown here is derived from an EMBL/GenBank/DDBJ whole genome shotgun (WGS) entry which is preliminary data.</text>
</comment>
<dbReference type="EMBL" id="BLAL01000068">
    <property type="protein sequence ID" value="GES83295.1"/>
    <property type="molecule type" value="Genomic_DNA"/>
</dbReference>
<gene>
    <name evidence="1" type="ORF">RCL2_001045400</name>
</gene>
<organism evidence="1 2">
    <name type="scientific">Rhizophagus clarus</name>
    <dbReference type="NCBI Taxonomy" id="94130"/>
    <lineage>
        <taxon>Eukaryota</taxon>
        <taxon>Fungi</taxon>
        <taxon>Fungi incertae sedis</taxon>
        <taxon>Mucoromycota</taxon>
        <taxon>Glomeromycotina</taxon>
        <taxon>Glomeromycetes</taxon>
        <taxon>Glomerales</taxon>
        <taxon>Glomeraceae</taxon>
        <taxon>Rhizophagus</taxon>
    </lineage>
</organism>
<dbReference type="Proteomes" id="UP000615446">
    <property type="component" value="Unassembled WGS sequence"/>
</dbReference>
<reference evidence="1" key="1">
    <citation type="submission" date="2019-10" db="EMBL/GenBank/DDBJ databases">
        <title>Conservation and host-specific expression of non-tandemly repeated heterogenous ribosome RNA gene in arbuscular mycorrhizal fungi.</title>
        <authorList>
            <person name="Maeda T."/>
            <person name="Kobayashi Y."/>
            <person name="Nakagawa T."/>
            <person name="Ezawa T."/>
            <person name="Yamaguchi K."/>
            <person name="Bino T."/>
            <person name="Nishimoto Y."/>
            <person name="Shigenobu S."/>
            <person name="Kawaguchi M."/>
        </authorList>
    </citation>
    <scope>NUCLEOTIDE SEQUENCE</scope>
    <source>
        <strain evidence="1">HR1</strain>
    </source>
</reference>
<protein>
    <submittedName>
        <fullName evidence="1">Kinase-like domain-containing protein</fullName>
    </submittedName>
</protein>
<evidence type="ECO:0000313" key="1">
    <source>
        <dbReference type="EMBL" id="GES83295.1"/>
    </source>
</evidence>
<evidence type="ECO:0000313" key="2">
    <source>
        <dbReference type="Proteomes" id="UP000615446"/>
    </source>
</evidence>
<keyword evidence="1" id="KW-0418">Kinase</keyword>
<accession>A0A8H3LCT2</accession>
<dbReference type="GO" id="GO:0016301">
    <property type="term" value="F:kinase activity"/>
    <property type="evidence" value="ECO:0007669"/>
    <property type="project" value="UniProtKB-KW"/>
</dbReference>
<keyword evidence="1" id="KW-0808">Transferase</keyword>
<name>A0A8H3LCT2_9GLOM</name>